<protein>
    <submittedName>
        <fullName evidence="1">CcoQ/FixQ family Cbb3-type cytochrome c oxidase assembly chaperone</fullName>
    </submittedName>
</protein>
<dbReference type="EMBL" id="JACHTE010000003">
    <property type="protein sequence ID" value="MBB1087855.1"/>
    <property type="molecule type" value="Genomic_DNA"/>
</dbReference>
<dbReference type="Proteomes" id="UP000552587">
    <property type="component" value="Unassembled WGS sequence"/>
</dbReference>
<gene>
    <name evidence="1" type="ORF">H4F99_05050</name>
</gene>
<comment type="caution">
    <text evidence="1">The sequence shown here is derived from an EMBL/GenBank/DDBJ whole genome shotgun (WGS) entry which is preliminary data.</text>
</comment>
<sequence length="51" mass="5641">MVSGIVTLVLLVLFVGGWIHLWNPKLKPELEAAARLPFDEGEPLEGPEETQ</sequence>
<accession>A0A7W3YE21</accession>
<dbReference type="AlphaFoldDB" id="A0A7W3YE21"/>
<name>A0A7W3YE21_9GAMM</name>
<evidence type="ECO:0000313" key="1">
    <source>
        <dbReference type="EMBL" id="MBB1087855.1"/>
    </source>
</evidence>
<proteinExistence type="predicted"/>
<keyword evidence="2" id="KW-1185">Reference proteome</keyword>
<evidence type="ECO:0000313" key="2">
    <source>
        <dbReference type="Proteomes" id="UP000552587"/>
    </source>
</evidence>
<dbReference type="RefSeq" id="WP_182668642.1">
    <property type="nucleotide sequence ID" value="NZ_JACHTE010000003.1"/>
</dbReference>
<dbReference type="Pfam" id="PF05545">
    <property type="entry name" value="FixQ"/>
    <property type="match status" value="1"/>
</dbReference>
<organism evidence="1 2">
    <name type="scientific">Marilutibacter penaei</name>
    <dbReference type="NCBI Taxonomy" id="2759900"/>
    <lineage>
        <taxon>Bacteria</taxon>
        <taxon>Pseudomonadati</taxon>
        <taxon>Pseudomonadota</taxon>
        <taxon>Gammaproteobacteria</taxon>
        <taxon>Lysobacterales</taxon>
        <taxon>Lysobacteraceae</taxon>
        <taxon>Marilutibacter</taxon>
    </lineage>
</organism>
<dbReference type="InterPro" id="IPR008621">
    <property type="entry name" value="Cbb3-typ_cyt_oxidase_comp"/>
</dbReference>
<reference evidence="1 2" key="1">
    <citation type="submission" date="2020-07" db="EMBL/GenBank/DDBJ databases">
        <authorList>
            <person name="Xu S."/>
            <person name="Li A."/>
        </authorList>
    </citation>
    <scope>NUCLEOTIDE SEQUENCE [LARGE SCALE GENOMIC DNA]</scope>
    <source>
        <strain evidence="1 2">SG-8</strain>
    </source>
</reference>